<sequence length="71" mass="7522">MKSRQGDRHHNAGQQGGVEGLKVTSVTEVCSQRDPLCLLRSYTTTTTTTTTTTSTSTSTTTTSTVQRVSAA</sequence>
<proteinExistence type="predicted"/>
<evidence type="ECO:0000313" key="3">
    <source>
        <dbReference type="Proteomes" id="UP000314294"/>
    </source>
</evidence>
<feature type="compositionally biased region" description="Basic and acidic residues" evidence="1">
    <location>
        <begin position="1"/>
        <end position="10"/>
    </location>
</feature>
<feature type="region of interest" description="Disordered" evidence="1">
    <location>
        <begin position="1"/>
        <end position="22"/>
    </location>
</feature>
<feature type="compositionally biased region" description="Low complexity" evidence="1">
    <location>
        <begin position="44"/>
        <end position="64"/>
    </location>
</feature>
<accession>A0A4Z2GC42</accession>
<feature type="region of interest" description="Disordered" evidence="1">
    <location>
        <begin position="44"/>
        <end position="71"/>
    </location>
</feature>
<comment type="caution">
    <text evidence="2">The sequence shown here is derived from an EMBL/GenBank/DDBJ whole genome shotgun (WGS) entry which is preliminary data.</text>
</comment>
<protein>
    <submittedName>
        <fullName evidence="2">Uncharacterized protein</fullName>
    </submittedName>
</protein>
<dbReference type="EMBL" id="SRLO01000593">
    <property type="protein sequence ID" value="TNN51146.1"/>
    <property type="molecule type" value="Genomic_DNA"/>
</dbReference>
<reference evidence="2 3" key="1">
    <citation type="submission" date="2019-03" db="EMBL/GenBank/DDBJ databases">
        <title>First draft genome of Liparis tanakae, snailfish: a comprehensive survey of snailfish specific genes.</title>
        <authorList>
            <person name="Kim W."/>
            <person name="Song I."/>
            <person name="Jeong J.-H."/>
            <person name="Kim D."/>
            <person name="Kim S."/>
            <person name="Ryu S."/>
            <person name="Song J.Y."/>
            <person name="Lee S.K."/>
        </authorList>
    </citation>
    <scope>NUCLEOTIDE SEQUENCE [LARGE SCALE GENOMIC DNA]</scope>
    <source>
        <tissue evidence="2">Muscle</tissue>
    </source>
</reference>
<gene>
    <name evidence="2" type="ORF">EYF80_038667</name>
</gene>
<dbReference type="Proteomes" id="UP000314294">
    <property type="component" value="Unassembled WGS sequence"/>
</dbReference>
<evidence type="ECO:0000313" key="2">
    <source>
        <dbReference type="EMBL" id="TNN51146.1"/>
    </source>
</evidence>
<organism evidence="2 3">
    <name type="scientific">Liparis tanakae</name>
    <name type="common">Tanaka's snailfish</name>
    <dbReference type="NCBI Taxonomy" id="230148"/>
    <lineage>
        <taxon>Eukaryota</taxon>
        <taxon>Metazoa</taxon>
        <taxon>Chordata</taxon>
        <taxon>Craniata</taxon>
        <taxon>Vertebrata</taxon>
        <taxon>Euteleostomi</taxon>
        <taxon>Actinopterygii</taxon>
        <taxon>Neopterygii</taxon>
        <taxon>Teleostei</taxon>
        <taxon>Neoteleostei</taxon>
        <taxon>Acanthomorphata</taxon>
        <taxon>Eupercaria</taxon>
        <taxon>Perciformes</taxon>
        <taxon>Cottioidei</taxon>
        <taxon>Cottales</taxon>
        <taxon>Liparidae</taxon>
        <taxon>Liparis</taxon>
    </lineage>
</organism>
<evidence type="ECO:0000256" key="1">
    <source>
        <dbReference type="SAM" id="MobiDB-lite"/>
    </source>
</evidence>
<name>A0A4Z2GC42_9TELE</name>
<keyword evidence="3" id="KW-1185">Reference proteome</keyword>
<dbReference type="AlphaFoldDB" id="A0A4Z2GC42"/>